<reference evidence="2" key="1">
    <citation type="submission" date="2022-10" db="EMBL/GenBank/DDBJ databases">
        <authorList>
            <person name="Chen Y."/>
            <person name="Dougan E. K."/>
            <person name="Chan C."/>
            <person name="Rhodes N."/>
            <person name="Thang M."/>
        </authorList>
    </citation>
    <scope>NUCLEOTIDE SEQUENCE</scope>
</reference>
<dbReference type="Gene3D" id="3.40.220.10">
    <property type="entry name" value="Leucine Aminopeptidase, subunit E, domain 1"/>
    <property type="match status" value="1"/>
</dbReference>
<proteinExistence type="predicted"/>
<gene>
    <name evidence="2" type="ORF">C1SCF055_LOCUS24354</name>
</gene>
<dbReference type="EMBL" id="CAMXCT010002415">
    <property type="protein sequence ID" value="CAI3998019.1"/>
    <property type="molecule type" value="Genomic_DNA"/>
</dbReference>
<dbReference type="Pfam" id="PF10021">
    <property type="entry name" value="PARG_cat_microb"/>
    <property type="match status" value="1"/>
</dbReference>
<evidence type="ECO:0000313" key="4">
    <source>
        <dbReference type="EMBL" id="CAL4785331.1"/>
    </source>
</evidence>
<accession>A0A9P1CUL2</accession>
<evidence type="ECO:0000313" key="3">
    <source>
        <dbReference type="EMBL" id="CAL1151394.1"/>
    </source>
</evidence>
<dbReference type="AlphaFoldDB" id="A0A9P1CUL2"/>
<dbReference type="Proteomes" id="UP001152797">
    <property type="component" value="Unassembled WGS sequence"/>
</dbReference>
<dbReference type="EMBL" id="CAMXCT030002415">
    <property type="protein sequence ID" value="CAL4785331.1"/>
    <property type="molecule type" value="Genomic_DNA"/>
</dbReference>
<evidence type="ECO:0000259" key="1">
    <source>
        <dbReference type="Pfam" id="PF10021"/>
    </source>
</evidence>
<comment type="caution">
    <text evidence="2">The sequence shown here is derived from an EMBL/GenBank/DDBJ whole genome shotgun (WGS) entry which is preliminary data.</text>
</comment>
<feature type="non-terminal residue" evidence="2">
    <location>
        <position position="1"/>
    </location>
</feature>
<evidence type="ECO:0000313" key="5">
    <source>
        <dbReference type="Proteomes" id="UP001152797"/>
    </source>
</evidence>
<dbReference type="InterPro" id="IPR019261">
    <property type="entry name" value="PARG_cat_microbial"/>
</dbReference>
<protein>
    <submittedName>
        <fullName evidence="4">Microbial-type PARG catalytic domain-containing protein</fullName>
    </submittedName>
</protein>
<name>A0A9P1CUL2_9DINO</name>
<keyword evidence="5" id="KW-1185">Reference proteome</keyword>
<organism evidence="2">
    <name type="scientific">Cladocopium goreaui</name>
    <dbReference type="NCBI Taxonomy" id="2562237"/>
    <lineage>
        <taxon>Eukaryota</taxon>
        <taxon>Sar</taxon>
        <taxon>Alveolata</taxon>
        <taxon>Dinophyceae</taxon>
        <taxon>Suessiales</taxon>
        <taxon>Symbiodiniaceae</taxon>
        <taxon>Cladocopium</taxon>
    </lineage>
</organism>
<sequence length="203" mass="22223">TAESLRDTLSSKVSKTTGSFTIDNQRGRIPMRKEGYSWCRRDNDQDARLYRLEAFIFTQRAVYAKTFSVESKEIKIDTDKMLTGTQVFIGGSAGTNTNGAEEEDVLKEVHFQLRRVEDLMKGSPRPEGETVMEVAAFMVAQGAKVVAVNAASAYQVGGGSTTGGRHALEEAWCISSTLYQSLASVEPIKGGFPGYRQHVPVMG</sequence>
<evidence type="ECO:0000313" key="2">
    <source>
        <dbReference type="EMBL" id="CAI3998019.1"/>
    </source>
</evidence>
<feature type="domain" description="Microbial-type PARG catalytic" evidence="1">
    <location>
        <begin position="67"/>
        <end position="185"/>
    </location>
</feature>
<feature type="non-terminal residue" evidence="2">
    <location>
        <position position="203"/>
    </location>
</feature>
<dbReference type="InterPro" id="IPR043472">
    <property type="entry name" value="Macro_dom-like"/>
</dbReference>
<dbReference type="OrthoDB" id="447679at2759"/>
<dbReference type="EMBL" id="CAMXCT020002415">
    <property type="protein sequence ID" value="CAL1151394.1"/>
    <property type="molecule type" value="Genomic_DNA"/>
</dbReference>
<reference evidence="3" key="2">
    <citation type="submission" date="2024-04" db="EMBL/GenBank/DDBJ databases">
        <authorList>
            <person name="Chen Y."/>
            <person name="Shah S."/>
            <person name="Dougan E. K."/>
            <person name="Thang M."/>
            <person name="Chan C."/>
        </authorList>
    </citation>
    <scope>NUCLEOTIDE SEQUENCE [LARGE SCALE GENOMIC DNA]</scope>
</reference>